<keyword evidence="6" id="KW-1185">Reference proteome</keyword>
<dbReference type="InterPro" id="IPR004089">
    <property type="entry name" value="MCPsignal_dom"/>
</dbReference>
<keyword evidence="3" id="KW-0807">Transducer</keyword>
<dbReference type="GO" id="GO:0006935">
    <property type="term" value="P:chemotaxis"/>
    <property type="evidence" value="ECO:0007669"/>
    <property type="project" value="UniProtKB-KW"/>
</dbReference>
<sequence length="152" mass="15957">LAQRSSEAAKEIKTLISSSSDQVESGVALVNRTGEALTDIVERVSNIAVLIGEIATGAQEQSVGLGEINVGINELDKVTQQNAAMVEEANAAAVTMKQEAGNLQSLVARFRLKTQTGGGVRPRETTPLAFAPAPAADLTPRRIANGGDWKDF</sequence>
<dbReference type="Pfam" id="PF00015">
    <property type="entry name" value="MCPsignal"/>
    <property type="match status" value="1"/>
</dbReference>
<dbReference type="PROSITE" id="PS50111">
    <property type="entry name" value="CHEMOTAXIS_TRANSDUC_2"/>
    <property type="match status" value="1"/>
</dbReference>
<dbReference type="GO" id="GO:0007165">
    <property type="term" value="P:signal transduction"/>
    <property type="evidence" value="ECO:0007669"/>
    <property type="project" value="UniProtKB-KW"/>
</dbReference>
<dbReference type="RefSeq" id="WP_245895792.1">
    <property type="nucleotide sequence ID" value="NZ_QAYC01000017.1"/>
</dbReference>
<protein>
    <submittedName>
        <fullName evidence="5">Methyl-accepting chemotaxis protein (MCP) signaling protein</fullName>
    </submittedName>
</protein>
<keyword evidence="1" id="KW-0145">Chemotaxis</keyword>
<evidence type="ECO:0000256" key="1">
    <source>
        <dbReference type="ARBA" id="ARBA00022500"/>
    </source>
</evidence>
<evidence type="ECO:0000256" key="2">
    <source>
        <dbReference type="ARBA" id="ARBA00029447"/>
    </source>
</evidence>
<dbReference type="EMBL" id="QAYC01000017">
    <property type="protein sequence ID" value="PTW44320.1"/>
    <property type="molecule type" value="Genomic_DNA"/>
</dbReference>
<comment type="caution">
    <text evidence="5">The sequence shown here is derived from an EMBL/GenBank/DDBJ whole genome shotgun (WGS) entry which is preliminary data.</text>
</comment>
<comment type="similarity">
    <text evidence="2">Belongs to the methyl-accepting chemotaxis (MCP) protein family.</text>
</comment>
<dbReference type="Proteomes" id="UP000244037">
    <property type="component" value="Unassembled WGS sequence"/>
</dbReference>
<evidence type="ECO:0000256" key="3">
    <source>
        <dbReference type="PROSITE-ProRule" id="PRU00284"/>
    </source>
</evidence>
<feature type="non-terminal residue" evidence="5">
    <location>
        <position position="1"/>
    </location>
</feature>
<dbReference type="Gene3D" id="1.10.287.950">
    <property type="entry name" value="Methyl-accepting chemotaxis protein"/>
    <property type="match status" value="1"/>
</dbReference>
<evidence type="ECO:0000259" key="4">
    <source>
        <dbReference type="PROSITE" id="PS50111"/>
    </source>
</evidence>
<name>A0A8E2VGU4_9RHOB</name>
<gene>
    <name evidence="5" type="ORF">C8N38_11754</name>
</gene>
<reference evidence="5 6" key="1">
    <citation type="submission" date="2018-04" db="EMBL/GenBank/DDBJ databases">
        <title>Genomic Encyclopedia of Archaeal and Bacterial Type Strains, Phase II (KMG-II): from individual species to whole genera.</title>
        <authorList>
            <person name="Goeker M."/>
        </authorList>
    </citation>
    <scope>NUCLEOTIDE SEQUENCE [LARGE SCALE GENOMIC DNA]</scope>
    <source>
        <strain evidence="5 6">DSM 19783</strain>
    </source>
</reference>
<dbReference type="GO" id="GO:0016020">
    <property type="term" value="C:membrane"/>
    <property type="evidence" value="ECO:0007669"/>
    <property type="project" value="InterPro"/>
</dbReference>
<dbReference type="InterPro" id="IPR051310">
    <property type="entry name" value="MCP_chemotaxis"/>
</dbReference>
<organism evidence="5 6">
    <name type="scientific">Rhodovulum kholense</name>
    <dbReference type="NCBI Taxonomy" id="453584"/>
    <lineage>
        <taxon>Bacteria</taxon>
        <taxon>Pseudomonadati</taxon>
        <taxon>Pseudomonadota</taxon>
        <taxon>Alphaproteobacteria</taxon>
        <taxon>Rhodobacterales</taxon>
        <taxon>Paracoccaceae</taxon>
        <taxon>Rhodovulum</taxon>
    </lineage>
</organism>
<dbReference type="PANTHER" id="PTHR43531:SF11">
    <property type="entry name" value="METHYL-ACCEPTING CHEMOTAXIS PROTEIN 3"/>
    <property type="match status" value="1"/>
</dbReference>
<accession>A0A8E2VGU4</accession>
<evidence type="ECO:0000313" key="6">
    <source>
        <dbReference type="Proteomes" id="UP000244037"/>
    </source>
</evidence>
<dbReference type="SUPFAM" id="SSF58104">
    <property type="entry name" value="Methyl-accepting chemotaxis protein (MCP) signaling domain"/>
    <property type="match status" value="1"/>
</dbReference>
<evidence type="ECO:0000313" key="5">
    <source>
        <dbReference type="EMBL" id="PTW44320.1"/>
    </source>
</evidence>
<dbReference type="PANTHER" id="PTHR43531">
    <property type="entry name" value="PROTEIN ICFG"/>
    <property type="match status" value="1"/>
</dbReference>
<dbReference type="AlphaFoldDB" id="A0A8E2VGU4"/>
<proteinExistence type="inferred from homology"/>
<feature type="domain" description="Methyl-accepting transducer" evidence="4">
    <location>
        <begin position="1"/>
        <end position="97"/>
    </location>
</feature>